<dbReference type="Pfam" id="PF16234">
    <property type="entry name" value="DUF4892"/>
    <property type="match status" value="1"/>
</dbReference>
<dbReference type="EMBL" id="NFZS01000001">
    <property type="protein sequence ID" value="RAO78362.1"/>
    <property type="molecule type" value="Genomic_DNA"/>
</dbReference>
<dbReference type="PANTHER" id="PTHR30329:SF21">
    <property type="entry name" value="LIPOPROTEIN YIAD-RELATED"/>
    <property type="match status" value="1"/>
</dbReference>
<keyword evidence="5" id="KW-0732">Signal</keyword>
<protein>
    <submittedName>
        <fullName evidence="7">Cell envelope biogenesis protein OmpA</fullName>
    </submittedName>
</protein>
<evidence type="ECO:0000313" key="7">
    <source>
        <dbReference type="EMBL" id="RAO78362.1"/>
    </source>
</evidence>
<dbReference type="InterPro" id="IPR032608">
    <property type="entry name" value="DUF4892"/>
</dbReference>
<dbReference type="AlphaFoldDB" id="A0A328PDF0"/>
<evidence type="ECO:0000256" key="5">
    <source>
        <dbReference type="SAM" id="SignalP"/>
    </source>
</evidence>
<dbReference type="OrthoDB" id="9792021at2"/>
<comment type="caution">
    <text evidence="7">The sequence shown here is derived from an EMBL/GenBank/DDBJ whole genome shotgun (WGS) entry which is preliminary data.</text>
</comment>
<feature type="domain" description="OmpA-like" evidence="6">
    <location>
        <begin position="210"/>
        <end position="325"/>
    </location>
</feature>
<dbReference type="PANTHER" id="PTHR30329">
    <property type="entry name" value="STATOR ELEMENT OF FLAGELLAR MOTOR COMPLEX"/>
    <property type="match status" value="1"/>
</dbReference>
<accession>A0A328PDF0</accession>
<evidence type="ECO:0000256" key="1">
    <source>
        <dbReference type="ARBA" id="ARBA00004442"/>
    </source>
</evidence>
<keyword evidence="2 4" id="KW-0472">Membrane</keyword>
<dbReference type="Gene3D" id="3.30.1330.60">
    <property type="entry name" value="OmpA-like domain"/>
    <property type="match status" value="1"/>
</dbReference>
<name>A0A328PDF0_9GAMM</name>
<dbReference type="InterPro" id="IPR006665">
    <property type="entry name" value="OmpA-like"/>
</dbReference>
<keyword evidence="8" id="KW-1185">Reference proteome</keyword>
<evidence type="ECO:0000256" key="3">
    <source>
        <dbReference type="ARBA" id="ARBA00023237"/>
    </source>
</evidence>
<organism evidence="7 8">
    <name type="scientific">Dyella jiangningensis</name>
    <dbReference type="NCBI Taxonomy" id="1379159"/>
    <lineage>
        <taxon>Bacteria</taxon>
        <taxon>Pseudomonadati</taxon>
        <taxon>Pseudomonadota</taxon>
        <taxon>Gammaproteobacteria</taxon>
        <taxon>Lysobacterales</taxon>
        <taxon>Rhodanobacteraceae</taxon>
        <taxon>Dyella</taxon>
    </lineage>
</organism>
<dbReference type="CDD" id="cd07185">
    <property type="entry name" value="OmpA_C-like"/>
    <property type="match status" value="1"/>
</dbReference>
<evidence type="ECO:0000313" key="8">
    <source>
        <dbReference type="Proteomes" id="UP000248926"/>
    </source>
</evidence>
<sequence length="325" mass="34744">MLFSARRVIFIALTVFSATAMAADVSGAHDHPLVTRFTDSNIIGYQQVSYDKAVLPLGPLKPGSSDQFTAADVIEGRVTRIAYEAPAGKSLVEVYRNFSQALAKAGFKTRFECTGSSCGNGADFSDRVIQPLLEPMHARNAMTAALYAASGDMQQLTARLERPEGRVDVSLLVAQADEKRPVGILLQIVEAQAMATGQVNVDAKAMSQGLSQQGHIALYGIHFTTDSANLAADSDATLAQMAQLLKNEPTLKVFIVGHTDNTGELNHNLALSQQRAESVIKALTTRYGIAAQRVAAKGVASYAPVASNRDEAGRAQNRRVELVAQ</sequence>
<dbReference type="InterPro" id="IPR036737">
    <property type="entry name" value="OmpA-like_sf"/>
</dbReference>
<feature type="signal peptide" evidence="5">
    <location>
        <begin position="1"/>
        <end position="22"/>
    </location>
</feature>
<dbReference type="Proteomes" id="UP000248926">
    <property type="component" value="Unassembled WGS sequence"/>
</dbReference>
<dbReference type="RefSeq" id="WP_111983029.1">
    <property type="nucleotide sequence ID" value="NZ_NFZS01000001.1"/>
</dbReference>
<dbReference type="InterPro" id="IPR050330">
    <property type="entry name" value="Bact_OuterMem_StrucFunc"/>
</dbReference>
<dbReference type="Pfam" id="PF00691">
    <property type="entry name" value="OmpA"/>
    <property type="match status" value="1"/>
</dbReference>
<dbReference type="GO" id="GO:0009279">
    <property type="term" value="C:cell outer membrane"/>
    <property type="evidence" value="ECO:0007669"/>
    <property type="project" value="UniProtKB-SubCell"/>
</dbReference>
<evidence type="ECO:0000256" key="2">
    <source>
        <dbReference type="ARBA" id="ARBA00023136"/>
    </source>
</evidence>
<dbReference type="SUPFAM" id="SSF103088">
    <property type="entry name" value="OmpA-like"/>
    <property type="match status" value="1"/>
</dbReference>
<reference evidence="7 8" key="1">
    <citation type="journal article" date="2018" name="Genet. Mol. Biol.">
        <title>The genome sequence of Dyella jiangningensis FCAV SCS01 from a lignocellulose-decomposing microbial consortium metagenome reveals potential for biotechnological applications.</title>
        <authorList>
            <person name="Desiderato J.G."/>
            <person name="Alvarenga D.O."/>
            <person name="Constancio M.T.L."/>
            <person name="Alves L.M.C."/>
            <person name="Varani A.M."/>
        </authorList>
    </citation>
    <scope>NUCLEOTIDE SEQUENCE [LARGE SCALE GENOMIC DNA]</scope>
    <source>
        <strain evidence="7 8">FCAV SCS01</strain>
    </source>
</reference>
<comment type="subcellular location">
    <subcellularLocation>
        <location evidence="1">Cell outer membrane</location>
    </subcellularLocation>
</comment>
<gene>
    <name evidence="7" type="ORF">CA260_06020</name>
</gene>
<proteinExistence type="predicted"/>
<dbReference type="PRINTS" id="PR01021">
    <property type="entry name" value="OMPADOMAIN"/>
</dbReference>
<evidence type="ECO:0000256" key="4">
    <source>
        <dbReference type="PROSITE-ProRule" id="PRU00473"/>
    </source>
</evidence>
<dbReference type="PROSITE" id="PS51123">
    <property type="entry name" value="OMPA_2"/>
    <property type="match status" value="1"/>
</dbReference>
<dbReference type="InterPro" id="IPR006664">
    <property type="entry name" value="OMP_bac"/>
</dbReference>
<evidence type="ECO:0000259" key="6">
    <source>
        <dbReference type="PROSITE" id="PS51123"/>
    </source>
</evidence>
<feature type="chain" id="PRO_5016446118" evidence="5">
    <location>
        <begin position="23"/>
        <end position="325"/>
    </location>
</feature>
<keyword evidence="3" id="KW-0998">Cell outer membrane</keyword>